<dbReference type="RefSeq" id="XP_033580284.1">
    <property type="nucleotide sequence ID" value="XM_033727188.1"/>
</dbReference>
<dbReference type="GO" id="GO:0016020">
    <property type="term" value="C:membrane"/>
    <property type="evidence" value="ECO:0007669"/>
    <property type="project" value="UniProtKB-SubCell"/>
</dbReference>
<reference evidence="9" key="2">
    <citation type="submission" date="2020-04" db="EMBL/GenBank/DDBJ databases">
        <authorList>
            <consortium name="NCBI Genome Project"/>
        </authorList>
    </citation>
    <scope>NUCLEOTIDE SEQUENCE</scope>
    <source>
        <strain evidence="9">CBS 304.34</strain>
    </source>
</reference>
<dbReference type="InterPro" id="IPR051694">
    <property type="entry name" value="Immunoregulatory_rcpt-like"/>
</dbReference>
<feature type="region of interest" description="Disordered" evidence="5">
    <location>
        <begin position="98"/>
        <end position="121"/>
    </location>
</feature>
<dbReference type="GO" id="GO:0071944">
    <property type="term" value="C:cell periphery"/>
    <property type="evidence" value="ECO:0007669"/>
    <property type="project" value="UniProtKB-ARBA"/>
</dbReference>
<dbReference type="PANTHER" id="PTHR15549:SF30">
    <property type="entry name" value="MID2 DOMAIN-CONTAINING PROTEIN"/>
    <property type="match status" value="1"/>
</dbReference>
<dbReference type="OrthoDB" id="5419608at2759"/>
<evidence type="ECO:0000313" key="9">
    <source>
        <dbReference type="RefSeq" id="XP_033580284.1"/>
    </source>
</evidence>
<dbReference type="AlphaFoldDB" id="A0A6A6YX24"/>
<evidence type="ECO:0000256" key="6">
    <source>
        <dbReference type="SAM" id="Phobius"/>
    </source>
</evidence>
<comment type="subcellular location">
    <subcellularLocation>
        <location evidence="1">Membrane</location>
        <topology evidence="1">Single-pass membrane protein</topology>
    </subcellularLocation>
</comment>
<evidence type="ECO:0000256" key="3">
    <source>
        <dbReference type="ARBA" id="ARBA00022989"/>
    </source>
</evidence>
<protein>
    <submittedName>
        <fullName evidence="7 9">Uncharacterized protein</fullName>
    </submittedName>
</protein>
<evidence type="ECO:0000256" key="5">
    <source>
        <dbReference type="SAM" id="MobiDB-lite"/>
    </source>
</evidence>
<keyword evidence="8" id="KW-1185">Reference proteome</keyword>
<reference evidence="9" key="3">
    <citation type="submission" date="2025-04" db="UniProtKB">
        <authorList>
            <consortium name="RefSeq"/>
        </authorList>
    </citation>
    <scope>IDENTIFICATION</scope>
    <source>
        <strain evidence="9">CBS 304.34</strain>
    </source>
</reference>
<dbReference type="GeneID" id="54468081"/>
<dbReference type="PANTHER" id="PTHR15549">
    <property type="entry name" value="PAIRED IMMUNOGLOBULIN-LIKE TYPE 2 RECEPTOR"/>
    <property type="match status" value="1"/>
</dbReference>
<keyword evidence="3 6" id="KW-1133">Transmembrane helix</keyword>
<accession>A0A6A6YX24</accession>
<organism evidence="7">
    <name type="scientific">Mytilinidion resinicola</name>
    <dbReference type="NCBI Taxonomy" id="574789"/>
    <lineage>
        <taxon>Eukaryota</taxon>
        <taxon>Fungi</taxon>
        <taxon>Dikarya</taxon>
        <taxon>Ascomycota</taxon>
        <taxon>Pezizomycotina</taxon>
        <taxon>Dothideomycetes</taxon>
        <taxon>Pleosporomycetidae</taxon>
        <taxon>Mytilinidiales</taxon>
        <taxon>Mytilinidiaceae</taxon>
        <taxon>Mytilinidion</taxon>
    </lineage>
</organism>
<evidence type="ECO:0000256" key="4">
    <source>
        <dbReference type="ARBA" id="ARBA00023136"/>
    </source>
</evidence>
<reference evidence="7 9" key="1">
    <citation type="journal article" date="2020" name="Stud. Mycol.">
        <title>101 Dothideomycetes genomes: a test case for predicting lifestyles and emergence of pathogens.</title>
        <authorList>
            <person name="Haridas S."/>
            <person name="Albert R."/>
            <person name="Binder M."/>
            <person name="Bloem J."/>
            <person name="Labutti K."/>
            <person name="Salamov A."/>
            <person name="Andreopoulos B."/>
            <person name="Baker S."/>
            <person name="Barry K."/>
            <person name="Bills G."/>
            <person name="Bluhm B."/>
            <person name="Cannon C."/>
            <person name="Castanera R."/>
            <person name="Culley D."/>
            <person name="Daum C."/>
            <person name="Ezra D."/>
            <person name="Gonzalez J."/>
            <person name="Henrissat B."/>
            <person name="Kuo A."/>
            <person name="Liang C."/>
            <person name="Lipzen A."/>
            <person name="Lutzoni F."/>
            <person name="Magnuson J."/>
            <person name="Mondo S."/>
            <person name="Nolan M."/>
            <person name="Ohm R."/>
            <person name="Pangilinan J."/>
            <person name="Park H.-J."/>
            <person name="Ramirez L."/>
            <person name="Alfaro M."/>
            <person name="Sun H."/>
            <person name="Tritt A."/>
            <person name="Yoshinaga Y."/>
            <person name="Zwiers L.-H."/>
            <person name="Turgeon B."/>
            <person name="Goodwin S."/>
            <person name="Spatafora J."/>
            <person name="Crous P."/>
            <person name="Grigoriev I."/>
        </authorList>
    </citation>
    <scope>NUCLEOTIDE SEQUENCE</scope>
    <source>
        <strain evidence="7 9">CBS 304.34</strain>
    </source>
</reference>
<keyword evidence="2 6" id="KW-0812">Transmembrane</keyword>
<name>A0A6A6YX24_9PEZI</name>
<evidence type="ECO:0000313" key="8">
    <source>
        <dbReference type="Proteomes" id="UP000504636"/>
    </source>
</evidence>
<dbReference type="Proteomes" id="UP000504636">
    <property type="component" value="Unplaced"/>
</dbReference>
<proteinExistence type="predicted"/>
<dbReference type="EMBL" id="MU003696">
    <property type="protein sequence ID" value="KAF2813320.1"/>
    <property type="molecule type" value="Genomic_DNA"/>
</dbReference>
<gene>
    <name evidence="7 9" type="ORF">BDZ99DRAFT_556858</name>
</gene>
<evidence type="ECO:0000313" key="7">
    <source>
        <dbReference type="EMBL" id="KAF2813320.1"/>
    </source>
</evidence>
<evidence type="ECO:0000256" key="2">
    <source>
        <dbReference type="ARBA" id="ARBA00022692"/>
    </source>
</evidence>
<feature type="transmembrane region" description="Helical" evidence="6">
    <location>
        <begin position="464"/>
        <end position="486"/>
    </location>
</feature>
<evidence type="ECO:0000256" key="1">
    <source>
        <dbReference type="ARBA" id="ARBA00004167"/>
    </source>
</evidence>
<keyword evidence="4 6" id="KW-0472">Membrane</keyword>
<sequence>MAPTADAGGRFTGAARSFYFARRRTGRVSGPAACINSSRRAGAEDACSCPRNSALAAVLAQSSQQDPVADLQADGARPMASLSSTLLGHLISTRAEATPVKSAETLHAPSPAGREGQSLPRRRPIQAPAAMVSGTCESTSCATLAHRQSPDRARLRVDSFAMLSYVHWDKWNLQSSLLDHGIVHDHGHRGYTCFQRARGFVFLPTACITNSALDTLLTFSVPLDARLWVAFHAFPISTSQYNLKMRSTLFLVSVLAGAVFASNVPLRRRSVNVLAGGVAPTTTPAPVLEAPDLKKRQASTYDILSSILEEQSIYDVLATALPLSFYEIAITDPGAVSSILSSEFAAGETPSWYEALPADVKTYLETATGGLFGDSTEALSYSVPSISIPAVTDASYAAELSSILALYSYSFSNPLLTAVQTTDSDGTPATSVSVVTASAASATNTAVFVQQQKSSSGLSTGAKIGIGVGVPVAVLGIGAIAGVFLIMSHRRRKQRNAANSITVGNFEAKPVGMPPAQPQYPGQQMQYYPHGQVVELEPQNNVPELQSAQRPLYEMQG</sequence>